<feature type="signal peptide" evidence="5">
    <location>
        <begin position="1"/>
        <end position="19"/>
    </location>
</feature>
<protein>
    <recommendedName>
        <fullName evidence="8">Beta-microseminoprotein</fullName>
    </recommendedName>
</protein>
<dbReference type="Proteomes" id="UP001591681">
    <property type="component" value="Unassembled WGS sequence"/>
</dbReference>
<evidence type="ECO:0000256" key="1">
    <source>
        <dbReference type="ARBA" id="ARBA00004613"/>
    </source>
</evidence>
<comment type="subcellular location">
    <subcellularLocation>
        <location evidence="1">Secreted</location>
    </subcellularLocation>
</comment>
<comment type="similarity">
    <text evidence="2">Belongs to the beta-microseminoprotein family.</text>
</comment>
<evidence type="ECO:0000256" key="2">
    <source>
        <dbReference type="ARBA" id="ARBA00010352"/>
    </source>
</evidence>
<reference evidence="6 7" key="1">
    <citation type="submission" date="2024-09" db="EMBL/GenBank/DDBJ databases">
        <title>A chromosome-level genome assembly of Gray's grenadier anchovy, Coilia grayii.</title>
        <authorList>
            <person name="Fu Z."/>
        </authorList>
    </citation>
    <scope>NUCLEOTIDE SEQUENCE [LARGE SCALE GENOMIC DNA]</scope>
    <source>
        <strain evidence="6">G4</strain>
        <tissue evidence="6">Muscle</tissue>
    </source>
</reference>
<evidence type="ECO:0000313" key="6">
    <source>
        <dbReference type="EMBL" id="KAL2091904.1"/>
    </source>
</evidence>
<evidence type="ECO:0000256" key="3">
    <source>
        <dbReference type="ARBA" id="ARBA00022525"/>
    </source>
</evidence>
<sequence>MRSAVFILLVCGLGPLVHAACYLESAPAGGVTFCEDSWDQTQHPVGSTWVNSGCQQCTCGSYGMECCDTMARPSGYPADCEVLYDWKECTYEVVKRNDPNIACPHSAVGK</sequence>
<comment type="caution">
    <text evidence="6">The sequence shown here is derived from an EMBL/GenBank/DDBJ whole genome shotgun (WGS) entry which is preliminary data.</text>
</comment>
<dbReference type="InterPro" id="IPR008735">
    <property type="entry name" value="PSP94"/>
</dbReference>
<keyword evidence="7" id="KW-1185">Reference proteome</keyword>
<gene>
    <name evidence="6" type="ORF">ACEWY4_011702</name>
</gene>
<evidence type="ECO:0000313" key="7">
    <source>
        <dbReference type="Proteomes" id="UP001591681"/>
    </source>
</evidence>
<dbReference type="AlphaFoldDB" id="A0ABD1JYH1"/>
<dbReference type="Pfam" id="PF05825">
    <property type="entry name" value="PSP94"/>
    <property type="match status" value="1"/>
</dbReference>
<accession>A0ABD1JYH1</accession>
<evidence type="ECO:0000256" key="5">
    <source>
        <dbReference type="SAM" id="SignalP"/>
    </source>
</evidence>
<dbReference type="GO" id="GO:0005576">
    <property type="term" value="C:extracellular region"/>
    <property type="evidence" value="ECO:0007669"/>
    <property type="project" value="UniProtKB-SubCell"/>
</dbReference>
<keyword evidence="3" id="KW-0964">Secreted</keyword>
<proteinExistence type="inferred from homology"/>
<dbReference type="PANTHER" id="PTHR10500">
    <property type="entry name" value="BETA-MICROSEMINOPROTEIN"/>
    <property type="match status" value="1"/>
</dbReference>
<keyword evidence="4" id="KW-1015">Disulfide bond</keyword>
<organism evidence="6 7">
    <name type="scientific">Coilia grayii</name>
    <name type="common">Gray's grenadier anchovy</name>
    <dbReference type="NCBI Taxonomy" id="363190"/>
    <lineage>
        <taxon>Eukaryota</taxon>
        <taxon>Metazoa</taxon>
        <taxon>Chordata</taxon>
        <taxon>Craniata</taxon>
        <taxon>Vertebrata</taxon>
        <taxon>Euteleostomi</taxon>
        <taxon>Actinopterygii</taxon>
        <taxon>Neopterygii</taxon>
        <taxon>Teleostei</taxon>
        <taxon>Clupei</taxon>
        <taxon>Clupeiformes</taxon>
        <taxon>Clupeoidei</taxon>
        <taxon>Engraulidae</taxon>
        <taxon>Coilinae</taxon>
        <taxon>Coilia</taxon>
    </lineage>
</organism>
<dbReference type="Gene3D" id="2.60.40.1900">
    <property type="entry name" value="Beta-microseminoprotein (PSP94) domain"/>
    <property type="match status" value="1"/>
</dbReference>
<keyword evidence="5" id="KW-0732">Signal</keyword>
<evidence type="ECO:0000256" key="4">
    <source>
        <dbReference type="ARBA" id="ARBA00023157"/>
    </source>
</evidence>
<dbReference type="EMBL" id="JBHFQA010000010">
    <property type="protein sequence ID" value="KAL2091904.1"/>
    <property type="molecule type" value="Genomic_DNA"/>
</dbReference>
<name>A0ABD1JYH1_9TELE</name>
<dbReference type="PANTHER" id="PTHR10500:SF7">
    <property type="entry name" value="BETA-MICROSEMINOPROTEIN"/>
    <property type="match status" value="1"/>
</dbReference>
<feature type="chain" id="PRO_5044763651" description="Beta-microseminoprotein" evidence="5">
    <location>
        <begin position="20"/>
        <end position="110"/>
    </location>
</feature>
<evidence type="ECO:0008006" key="8">
    <source>
        <dbReference type="Google" id="ProtNLM"/>
    </source>
</evidence>